<dbReference type="InterPro" id="IPR037401">
    <property type="entry name" value="SnoaL-like"/>
</dbReference>
<dbReference type="Proteomes" id="UP001409291">
    <property type="component" value="Unassembled WGS sequence"/>
</dbReference>
<name>A0ABV0BZ45_9SPHI</name>
<dbReference type="InterPro" id="IPR032710">
    <property type="entry name" value="NTF2-like_dom_sf"/>
</dbReference>
<dbReference type="EMBL" id="JBDJNQ010000013">
    <property type="protein sequence ID" value="MEN5380039.1"/>
    <property type="molecule type" value="Genomic_DNA"/>
</dbReference>
<accession>A0ABV0BZ45</accession>
<protein>
    <submittedName>
        <fullName evidence="2">Nuclear transport factor 2 family protein</fullName>
    </submittedName>
</protein>
<organism evidence="2 3">
    <name type="scientific">Sphingobacterium kitahiroshimense</name>
    <dbReference type="NCBI Taxonomy" id="470446"/>
    <lineage>
        <taxon>Bacteria</taxon>
        <taxon>Pseudomonadati</taxon>
        <taxon>Bacteroidota</taxon>
        <taxon>Sphingobacteriia</taxon>
        <taxon>Sphingobacteriales</taxon>
        <taxon>Sphingobacteriaceae</taxon>
        <taxon>Sphingobacterium</taxon>
    </lineage>
</organism>
<evidence type="ECO:0000259" key="1">
    <source>
        <dbReference type="Pfam" id="PF12680"/>
    </source>
</evidence>
<dbReference type="SUPFAM" id="SSF54427">
    <property type="entry name" value="NTF2-like"/>
    <property type="match status" value="1"/>
</dbReference>
<dbReference type="RefSeq" id="WP_346582895.1">
    <property type="nucleotide sequence ID" value="NZ_JBDJNQ010000013.1"/>
</dbReference>
<sequence>MTNKDLILAYFNCYEIGDRNRLQSLLDEDFQFSSPHDPMLTKEDYFRKCWPFHKKATAYHVDTVLEDKNSIFVIYTCTTDDENKFENAEYFQIENAKIKKVRVFYGTLN</sequence>
<dbReference type="Gene3D" id="3.10.450.50">
    <property type="match status" value="1"/>
</dbReference>
<comment type="caution">
    <text evidence="2">The sequence shown here is derived from an EMBL/GenBank/DDBJ whole genome shotgun (WGS) entry which is preliminary data.</text>
</comment>
<evidence type="ECO:0000313" key="2">
    <source>
        <dbReference type="EMBL" id="MEN5380039.1"/>
    </source>
</evidence>
<keyword evidence="3" id="KW-1185">Reference proteome</keyword>
<proteinExistence type="predicted"/>
<gene>
    <name evidence="2" type="ORF">ABE541_22415</name>
</gene>
<evidence type="ECO:0000313" key="3">
    <source>
        <dbReference type="Proteomes" id="UP001409291"/>
    </source>
</evidence>
<reference evidence="2 3" key="1">
    <citation type="submission" date="2024-04" db="EMBL/GenBank/DDBJ databases">
        <title>WGS of bacteria from Torrens River.</title>
        <authorList>
            <person name="Wyrsch E.R."/>
            <person name="Drigo B."/>
        </authorList>
    </citation>
    <scope>NUCLEOTIDE SEQUENCE [LARGE SCALE GENOMIC DNA]</scope>
    <source>
        <strain evidence="2 3">TWI391</strain>
    </source>
</reference>
<dbReference type="Pfam" id="PF12680">
    <property type="entry name" value="SnoaL_2"/>
    <property type="match status" value="1"/>
</dbReference>
<feature type="domain" description="SnoaL-like" evidence="1">
    <location>
        <begin position="9"/>
        <end position="99"/>
    </location>
</feature>